<accession>A0A1N6KWQ0</accession>
<evidence type="ECO:0000259" key="1">
    <source>
        <dbReference type="Pfam" id="PF04168"/>
    </source>
</evidence>
<evidence type="ECO:0000313" key="2">
    <source>
        <dbReference type="EMBL" id="SIO60949.1"/>
    </source>
</evidence>
<proteinExistence type="predicted"/>
<dbReference type="PANTHER" id="PTHR34595">
    <property type="entry name" value="BLR5612 PROTEIN"/>
    <property type="match status" value="1"/>
</dbReference>
<keyword evidence="3" id="KW-1185">Reference proteome</keyword>
<sequence length="313" mass="35737">MLLGRTASGLYWMHRYIERAENIARVVDAGLRMALTRSSDAPATWSSVVVTSGTEEGFRQKHDACTADTVSDYLLRDTDNPSSVLSSIEAARSNARMVRTALTRETWESVNEAWMVIRRVLAVPVPASELPAVLDRIKREAAQIRGAFHGTMLRNEIFNFSRIGTFIERADNTARILDVKYHLLLPALSYVGTTLDNYQWESILRSVDAHRSYRWVYDVQYKPVNIADYLILNGRMPRSLHFCYLNIVENLRYLAQDYGVMHDCQKTADTTLATLRDNTVKQIFSHGLHEFLTGFIAQNNRLGFEIAETYNFD</sequence>
<feature type="domain" description="DUF403" evidence="1">
    <location>
        <begin position="2"/>
        <end position="310"/>
    </location>
</feature>
<evidence type="ECO:0000313" key="3">
    <source>
        <dbReference type="Proteomes" id="UP000185151"/>
    </source>
</evidence>
<dbReference type="AlphaFoldDB" id="A0A1N6KWQ0"/>
<dbReference type="InterPro" id="IPR007296">
    <property type="entry name" value="DUF403"/>
</dbReference>
<name>A0A1N6KWQ0_9BURK</name>
<dbReference type="OrthoDB" id="9803532at2"/>
<dbReference type="InterPro" id="IPR051680">
    <property type="entry name" value="ATP-dep_Glu-Cys_Ligase-2"/>
</dbReference>
<protein>
    <submittedName>
        <fullName evidence="2">Uncharacterized conserved protein, Alpha-E superfamily</fullName>
    </submittedName>
</protein>
<organism evidence="2 3">
    <name type="scientific">Paraburkholderia phenazinium</name>
    <dbReference type="NCBI Taxonomy" id="60549"/>
    <lineage>
        <taxon>Bacteria</taxon>
        <taxon>Pseudomonadati</taxon>
        <taxon>Pseudomonadota</taxon>
        <taxon>Betaproteobacteria</taxon>
        <taxon>Burkholderiales</taxon>
        <taxon>Burkholderiaceae</taxon>
        <taxon>Paraburkholderia</taxon>
    </lineage>
</organism>
<dbReference type="RefSeq" id="WP_074300105.1">
    <property type="nucleotide sequence ID" value="NZ_FSRU01000002.1"/>
</dbReference>
<reference evidence="2 3" key="1">
    <citation type="submission" date="2016-11" db="EMBL/GenBank/DDBJ databases">
        <authorList>
            <person name="Jaros S."/>
            <person name="Januszkiewicz K."/>
            <person name="Wedrychowicz H."/>
        </authorList>
    </citation>
    <scope>NUCLEOTIDE SEQUENCE [LARGE SCALE GENOMIC DNA]</scope>
    <source>
        <strain evidence="2 3">GAS95</strain>
    </source>
</reference>
<dbReference type="PANTHER" id="PTHR34595:SF7">
    <property type="entry name" value="SLL1039 PROTEIN"/>
    <property type="match status" value="1"/>
</dbReference>
<gene>
    <name evidence="2" type="ORF">SAMN05444165_5058</name>
</gene>
<dbReference type="Proteomes" id="UP000185151">
    <property type="component" value="Unassembled WGS sequence"/>
</dbReference>
<dbReference type="EMBL" id="FSRU01000002">
    <property type="protein sequence ID" value="SIO60949.1"/>
    <property type="molecule type" value="Genomic_DNA"/>
</dbReference>
<dbReference type="Pfam" id="PF04168">
    <property type="entry name" value="Alpha-E"/>
    <property type="match status" value="1"/>
</dbReference>